<dbReference type="GO" id="GO:0006508">
    <property type="term" value="P:proteolysis"/>
    <property type="evidence" value="ECO:0007669"/>
    <property type="project" value="UniProtKB-KW"/>
</dbReference>
<feature type="domain" description="MPN" evidence="6">
    <location>
        <begin position="23"/>
        <end position="148"/>
    </location>
</feature>
<dbReference type="RefSeq" id="WP_048314558.1">
    <property type="nucleotide sequence ID" value="NZ_LFJV01000011.1"/>
</dbReference>
<organism evidence="7 8">
    <name type="scientific">Parabacteroides goldsteinii</name>
    <dbReference type="NCBI Taxonomy" id="328812"/>
    <lineage>
        <taxon>Bacteria</taxon>
        <taxon>Pseudomonadati</taxon>
        <taxon>Bacteroidota</taxon>
        <taxon>Bacteroidia</taxon>
        <taxon>Bacteroidales</taxon>
        <taxon>Tannerellaceae</taxon>
        <taxon>Parabacteroides</taxon>
    </lineage>
</organism>
<dbReference type="EMBL" id="LFJV01000011">
    <property type="protein sequence ID" value="KMM34836.1"/>
    <property type="molecule type" value="Genomic_DNA"/>
</dbReference>
<evidence type="ECO:0000256" key="1">
    <source>
        <dbReference type="ARBA" id="ARBA00022670"/>
    </source>
</evidence>
<evidence type="ECO:0000256" key="5">
    <source>
        <dbReference type="ARBA" id="ARBA00023049"/>
    </source>
</evidence>
<evidence type="ECO:0000256" key="2">
    <source>
        <dbReference type="ARBA" id="ARBA00022723"/>
    </source>
</evidence>
<protein>
    <submittedName>
        <fullName evidence="7">DNA repair protein</fullName>
    </submittedName>
</protein>
<dbReference type="AlphaFoldDB" id="A0A0J6CFB3"/>
<dbReference type="PROSITE" id="PS01302">
    <property type="entry name" value="UPF0758"/>
    <property type="match status" value="1"/>
</dbReference>
<keyword evidence="3" id="KW-0378">Hydrolase</keyword>
<dbReference type="Gene3D" id="3.40.140.10">
    <property type="entry name" value="Cytidine Deaminase, domain 2"/>
    <property type="match status" value="1"/>
</dbReference>
<dbReference type="InterPro" id="IPR037518">
    <property type="entry name" value="MPN"/>
</dbReference>
<keyword evidence="4" id="KW-0862">Zinc</keyword>
<dbReference type="Pfam" id="PF04002">
    <property type="entry name" value="RadC"/>
    <property type="match status" value="1"/>
</dbReference>
<dbReference type="PROSITE" id="PS50249">
    <property type="entry name" value="MPN"/>
    <property type="match status" value="1"/>
</dbReference>
<keyword evidence="2" id="KW-0479">Metal-binding</keyword>
<keyword evidence="1" id="KW-0645">Protease</keyword>
<dbReference type="InterPro" id="IPR020891">
    <property type="entry name" value="UPF0758_CS"/>
</dbReference>
<evidence type="ECO:0000256" key="3">
    <source>
        <dbReference type="ARBA" id="ARBA00022801"/>
    </source>
</evidence>
<dbReference type="PANTHER" id="PTHR30471">
    <property type="entry name" value="DNA REPAIR PROTEIN RADC"/>
    <property type="match status" value="1"/>
</dbReference>
<dbReference type="InterPro" id="IPR025657">
    <property type="entry name" value="RadC_JAB"/>
</dbReference>
<dbReference type="PANTHER" id="PTHR30471:SF3">
    <property type="entry name" value="UPF0758 PROTEIN YEES-RELATED"/>
    <property type="match status" value="1"/>
</dbReference>
<evidence type="ECO:0000313" key="8">
    <source>
        <dbReference type="Proteomes" id="UP000036166"/>
    </source>
</evidence>
<dbReference type="Proteomes" id="UP000036166">
    <property type="component" value="Unassembled WGS sequence"/>
</dbReference>
<evidence type="ECO:0000259" key="6">
    <source>
        <dbReference type="PROSITE" id="PS50249"/>
    </source>
</evidence>
<reference evidence="7 8" key="1">
    <citation type="submission" date="2015-06" db="EMBL/GenBank/DDBJ databases">
        <title>Draft Genome Sequence of Parabacteroides goldsteinii with Putative Novel Metallo-Beta-Lactamases Isolated from a Blood Culture from a Human Patient.</title>
        <authorList>
            <person name="Krogh T.J."/>
            <person name="Agergaard C.N."/>
            <person name="Moller-Jensen J."/>
            <person name="Justesen U.S."/>
        </authorList>
    </citation>
    <scope>NUCLEOTIDE SEQUENCE [LARGE SCALE GENOMIC DNA]</scope>
    <source>
        <strain evidence="7 8">910340</strain>
    </source>
</reference>
<dbReference type="CDD" id="cd08071">
    <property type="entry name" value="MPN_DUF2466"/>
    <property type="match status" value="1"/>
</dbReference>
<dbReference type="GO" id="GO:0008237">
    <property type="term" value="F:metallopeptidase activity"/>
    <property type="evidence" value="ECO:0007669"/>
    <property type="project" value="UniProtKB-KW"/>
</dbReference>
<comment type="caution">
    <text evidence="7">The sequence shown here is derived from an EMBL/GenBank/DDBJ whole genome shotgun (WGS) entry which is preliminary data.</text>
</comment>
<dbReference type="InterPro" id="IPR001405">
    <property type="entry name" value="UPF0758"/>
</dbReference>
<sequence>MNIDYTVGEVELSYKPKFKSLHQVTCSEDAYKYLLPTYKEGTICYKEYFKVLFLNQSSQVLGYTLISEGGITETCADVRVILQAALLTNSVALILAHNHPSGNTKPSRQDMEITKQVKEAARLMRITVLDHIILTDAGYYSFADEGEL</sequence>
<evidence type="ECO:0000256" key="4">
    <source>
        <dbReference type="ARBA" id="ARBA00022833"/>
    </source>
</evidence>
<dbReference type="GO" id="GO:0046872">
    <property type="term" value="F:metal ion binding"/>
    <property type="evidence" value="ECO:0007669"/>
    <property type="project" value="UniProtKB-KW"/>
</dbReference>
<dbReference type="PATRIC" id="fig|328812.4.peg.461"/>
<proteinExistence type="predicted"/>
<evidence type="ECO:0000313" key="7">
    <source>
        <dbReference type="EMBL" id="KMM34836.1"/>
    </source>
</evidence>
<keyword evidence="5" id="KW-0482">Metalloprotease</keyword>
<accession>A0A0J6CFB3</accession>
<gene>
    <name evidence="7" type="ORF">ACM15_04500</name>
</gene>
<name>A0A0J6CFB3_9BACT</name>